<sequence>MTERSERENAWRLLGHVCTADLDPRAAAAAAELLSGPLDVDELISQAARHALLPALAAHVIEVERTDLFPLELRRHLIDSLYWNRHKTALATAEALRIGAAADASGMSLACTKGVVCQFTTYGGRGVRAFGDIDLMAHPDDREKVAALLGDLGYSGAVTYDHKAGRVVELGRADKALYRLHRDHLPHFLRVTEGESIPFHVVDVAFSLTWQTSGWQLPMDEVLADLEQVAVPGPSGGDVLPALAVPYDFLFLVLHLFREAWFQRTILKKNVRLGQFADICRFWWLRGRDHAAEISRLVAAHGLQPPIAWVCHHTDAVFGSALVAELGLDGYVAEDWVNSAGATDGSGLAWRGSMRDRLRDRVPPQLTAAPLPSLARAVRA</sequence>
<comment type="caution">
    <text evidence="1">The sequence shown here is derived from an EMBL/GenBank/DDBJ whole genome shotgun (WGS) entry which is preliminary data.</text>
</comment>
<proteinExistence type="predicted"/>
<dbReference type="RefSeq" id="WP_345659778.1">
    <property type="nucleotide sequence ID" value="NZ_BAABET010000001.1"/>
</dbReference>
<organism evidence="1 2">
    <name type="scientific">Streptomyces venetus</name>
    <dbReference type="NCBI Taxonomy" id="1701086"/>
    <lineage>
        <taxon>Bacteria</taxon>
        <taxon>Bacillati</taxon>
        <taxon>Actinomycetota</taxon>
        <taxon>Actinomycetes</taxon>
        <taxon>Kitasatosporales</taxon>
        <taxon>Streptomycetaceae</taxon>
        <taxon>Streptomyces</taxon>
    </lineage>
</organism>
<protein>
    <recommendedName>
        <fullName evidence="3">Nucleotidyltransferase family protein</fullName>
    </recommendedName>
</protein>
<evidence type="ECO:0000313" key="1">
    <source>
        <dbReference type="EMBL" id="GAA4294340.1"/>
    </source>
</evidence>
<name>A0ABP8F3L1_9ACTN</name>
<dbReference type="InterPro" id="IPR039498">
    <property type="entry name" value="NTP_transf_5"/>
</dbReference>
<gene>
    <name evidence="1" type="ORF">GCM10023086_06360</name>
</gene>
<dbReference type="Pfam" id="PF14907">
    <property type="entry name" value="NTP_transf_5"/>
    <property type="match status" value="1"/>
</dbReference>
<reference evidence="2" key="1">
    <citation type="journal article" date="2019" name="Int. J. Syst. Evol. Microbiol.">
        <title>The Global Catalogue of Microorganisms (GCM) 10K type strain sequencing project: providing services to taxonomists for standard genome sequencing and annotation.</title>
        <authorList>
            <consortium name="The Broad Institute Genomics Platform"/>
            <consortium name="The Broad Institute Genome Sequencing Center for Infectious Disease"/>
            <person name="Wu L."/>
            <person name="Ma J."/>
        </authorList>
    </citation>
    <scope>NUCLEOTIDE SEQUENCE [LARGE SCALE GENOMIC DNA]</scope>
    <source>
        <strain evidence="2">JCM 31290</strain>
    </source>
</reference>
<evidence type="ECO:0000313" key="2">
    <source>
        <dbReference type="Proteomes" id="UP001501115"/>
    </source>
</evidence>
<accession>A0ABP8F3L1</accession>
<keyword evidence="2" id="KW-1185">Reference proteome</keyword>
<dbReference type="Proteomes" id="UP001501115">
    <property type="component" value="Unassembled WGS sequence"/>
</dbReference>
<dbReference type="EMBL" id="BAABET010000001">
    <property type="protein sequence ID" value="GAA4294340.1"/>
    <property type="molecule type" value="Genomic_DNA"/>
</dbReference>
<evidence type="ECO:0008006" key="3">
    <source>
        <dbReference type="Google" id="ProtNLM"/>
    </source>
</evidence>